<dbReference type="Proteomes" id="UP000483379">
    <property type="component" value="Unassembled WGS sequence"/>
</dbReference>
<keyword evidence="3" id="KW-1185">Reference proteome</keyword>
<evidence type="ECO:0000313" key="3">
    <source>
        <dbReference type="Proteomes" id="UP000483379"/>
    </source>
</evidence>
<dbReference type="RefSeq" id="WP_164451019.1">
    <property type="nucleotide sequence ID" value="NZ_JAAIJQ010000006.1"/>
</dbReference>
<dbReference type="AlphaFoldDB" id="A0A6M0JV88"/>
<dbReference type="Gene3D" id="2.40.370.10">
    <property type="entry name" value="AttH-like domain"/>
    <property type="match status" value="1"/>
</dbReference>
<proteinExistence type="predicted"/>
<dbReference type="InterPro" id="IPR010791">
    <property type="entry name" value="AttH_dom"/>
</dbReference>
<feature type="domain" description="AttH" evidence="1">
    <location>
        <begin position="76"/>
        <end position="247"/>
    </location>
</feature>
<dbReference type="SUPFAM" id="SSF159245">
    <property type="entry name" value="AttH-like"/>
    <property type="match status" value="1"/>
</dbReference>
<dbReference type="Pfam" id="PF07143">
    <property type="entry name" value="CrtC"/>
    <property type="match status" value="1"/>
</dbReference>
<reference evidence="2 3" key="1">
    <citation type="submission" date="2020-02" db="EMBL/GenBank/DDBJ databases">
        <title>Genome sequences of Thiorhodococcus mannitoliphagus and Thiorhodococcus minor, purple sulfur photosynthetic bacteria in the gammaproteobacterial family, Chromatiaceae.</title>
        <authorList>
            <person name="Aviles F.A."/>
            <person name="Meyer T.E."/>
            <person name="Kyndt J.A."/>
        </authorList>
    </citation>
    <scope>NUCLEOTIDE SEQUENCE [LARGE SCALE GENOMIC DNA]</scope>
    <source>
        <strain evidence="2 3">DSM 11518</strain>
    </source>
</reference>
<dbReference type="PANTHER" id="PTHR38591">
    <property type="entry name" value="HYDROLASE"/>
    <property type="match status" value="1"/>
</dbReference>
<name>A0A6M0JV88_9GAMM</name>
<dbReference type="PANTHER" id="PTHR38591:SF1">
    <property type="entry name" value="BLL1000 PROTEIN"/>
    <property type="match status" value="1"/>
</dbReference>
<accession>A0A6M0JV88</accession>
<evidence type="ECO:0000313" key="2">
    <source>
        <dbReference type="EMBL" id="NEV60974.1"/>
    </source>
</evidence>
<evidence type="ECO:0000259" key="1">
    <source>
        <dbReference type="Pfam" id="PF07143"/>
    </source>
</evidence>
<protein>
    <recommendedName>
        <fullName evidence="1">AttH domain-containing protein</fullName>
    </recommendedName>
</protein>
<organism evidence="2 3">
    <name type="scientific">Thiorhodococcus minor</name>
    <dbReference type="NCBI Taxonomy" id="57489"/>
    <lineage>
        <taxon>Bacteria</taxon>
        <taxon>Pseudomonadati</taxon>
        <taxon>Pseudomonadota</taxon>
        <taxon>Gammaproteobacteria</taxon>
        <taxon>Chromatiales</taxon>
        <taxon>Chromatiaceae</taxon>
        <taxon>Thiorhodococcus</taxon>
    </lineage>
</organism>
<dbReference type="EMBL" id="JAAIJQ010000006">
    <property type="protein sequence ID" value="NEV60974.1"/>
    <property type="molecule type" value="Genomic_DNA"/>
</dbReference>
<sequence>MSRPAKLWLTGVLIVGLMVALLLFAGAMRQRPQLSSQAISLRTLIDPGEGEFGVPAQSWQLSLPKDHGAHSAFQAELWTFLLWLRDERSRPLAVQVVLARAALTAQPQERQSEWAANQLYGAGVWAQGGRGSAPATHQRLQRAALGLAGSGTQPTRVWVDDWSFQTIGDTEEMRLQIKEDDLRLDVALGSLKTPLTETELGLFARAPDPARGRGYAISRLQVEGEVWLGGSLTKVSGTGWLDHLWGNLGTDALPLEIGRLIAQLDDGRELLCLELSRAGGGGRPIPSCALVLQDGRVQSFQRREIALERDDAAWRLAIPLLQLQLDLVPREMQPGSGALRSAWGMPILVSGLEAGRSVEGSGWAGLGSADWLR</sequence>
<dbReference type="InterPro" id="IPR023374">
    <property type="entry name" value="AttH-like_dom_sf"/>
</dbReference>
<gene>
    <name evidence="2" type="ORF">G3446_03510</name>
</gene>
<comment type="caution">
    <text evidence="2">The sequence shown here is derived from an EMBL/GenBank/DDBJ whole genome shotgun (WGS) entry which is preliminary data.</text>
</comment>